<evidence type="ECO:0000313" key="3">
    <source>
        <dbReference type="Proteomes" id="UP000250416"/>
    </source>
</evidence>
<proteinExistence type="predicted"/>
<protein>
    <submittedName>
        <fullName evidence="2">Uncharacterized protein</fullName>
    </submittedName>
</protein>
<dbReference type="AlphaFoldDB" id="A0AAE8T6Y2"/>
<reference evidence="2 3" key="1">
    <citation type="submission" date="2018-06" db="EMBL/GenBank/DDBJ databases">
        <authorList>
            <consortium name="Pathogen Informatics"/>
            <person name="Doyle S."/>
        </authorList>
    </citation>
    <scope>NUCLEOTIDE SEQUENCE [LARGE SCALE GENOMIC DNA]</scope>
    <source>
        <strain evidence="2 3">NCTC10661</strain>
    </source>
</reference>
<evidence type="ECO:0000313" key="2">
    <source>
        <dbReference type="EMBL" id="SQA61120.1"/>
    </source>
</evidence>
<feature type="region of interest" description="Disordered" evidence="1">
    <location>
        <begin position="384"/>
        <end position="417"/>
    </location>
</feature>
<dbReference type="EMBL" id="UARD01000059">
    <property type="protein sequence ID" value="SQA61120.1"/>
    <property type="molecule type" value="Genomic_DNA"/>
</dbReference>
<name>A0AAE8T6Y2_BURCE</name>
<organism evidence="2 3">
    <name type="scientific">Burkholderia cepacia</name>
    <name type="common">Pseudomonas cepacia</name>
    <dbReference type="NCBI Taxonomy" id="292"/>
    <lineage>
        <taxon>Bacteria</taxon>
        <taxon>Pseudomonadati</taxon>
        <taxon>Pseudomonadota</taxon>
        <taxon>Betaproteobacteria</taxon>
        <taxon>Burkholderiales</taxon>
        <taxon>Burkholderiaceae</taxon>
        <taxon>Burkholderia</taxon>
        <taxon>Burkholderia cepacia complex</taxon>
    </lineage>
</organism>
<dbReference type="Proteomes" id="UP000250416">
    <property type="component" value="Unassembled WGS sequence"/>
</dbReference>
<accession>A0AAE8T6Y2</accession>
<gene>
    <name evidence="2" type="ORF">NCTC10661_06943</name>
</gene>
<evidence type="ECO:0000256" key="1">
    <source>
        <dbReference type="SAM" id="MobiDB-lite"/>
    </source>
</evidence>
<dbReference type="RefSeq" id="WP_059624117.1">
    <property type="nucleotide sequence ID" value="NZ_CADEUO010000001.1"/>
</dbReference>
<comment type="caution">
    <text evidence="2">The sequence shown here is derived from an EMBL/GenBank/DDBJ whole genome shotgun (WGS) entry which is preliminary data.</text>
</comment>
<sequence length="417" mass="46728">MTQSNLVLSAEGTEQVATLTASTVRYEFAHATSKLTSLKYRIVKDGTEQLKLDKLGADGRTVAVRVNAGDRIGIQLGADTKPMFRRQVLYEIVADSGVNIVKISERRGKVDLNAWNDDAVGKHAFKVAPDKAGQWQGQLWGDTWALFSPKYTALEAASILEDVGASDEWIALISRVYEDDLDDAGELQYAQLRGTLTGVKRLRIEMVPDDPTTIFWEASAFNNCRENIRGVYMSADPPATVPLIEYIGRVSPLCYYAAFKAAVDARIDEVHLSSGWRPMIGSVLHRVGVGLDVNYLLDDGLKMDRVAMSSQNAQDRYRKHVQIDELESMTSRTPEQNEKLAQLRAQVASLEEKSLVTAYRTMLKQSPHIRQLFAPWFMRATNPNVEDRTGDMNRGQSRNEQIHNDHLHITANDPEIY</sequence>